<dbReference type="InterPro" id="IPR035940">
    <property type="entry name" value="CAP_sf"/>
</dbReference>
<dbReference type="CDD" id="cd05379">
    <property type="entry name" value="CAP_bacterial"/>
    <property type="match status" value="1"/>
</dbReference>
<dbReference type="PANTHER" id="PTHR31157:SF1">
    <property type="entry name" value="SCP DOMAIN-CONTAINING PROTEIN"/>
    <property type="match status" value="1"/>
</dbReference>
<dbReference type="Pfam" id="PF00188">
    <property type="entry name" value="CAP"/>
    <property type="match status" value="1"/>
</dbReference>
<name>A0A166B0G7_9HYPH</name>
<evidence type="ECO:0000313" key="3">
    <source>
        <dbReference type="Proteomes" id="UP000076577"/>
    </source>
</evidence>
<keyword evidence="3" id="KW-1185">Reference proteome</keyword>
<dbReference type="Proteomes" id="UP000076577">
    <property type="component" value="Unassembled WGS sequence"/>
</dbReference>
<sequence length="191" mass="20891">MHFGNKRVTLNFKGTAPLLLAVSLVGCVNLGTSPSGEGELTQIAINKQEALRQTNDWRKKHSLPPIKLDPHLNQVSQDMADHIARRDSLKTSRHSSASLIRRTQTNGYKSYAGAENLGAGYASISAAMTGWKNSADHNKNLLNKNVTHMGIARTNRADGTYRNFWVMTLAAPQNARAAADYSTTTMMPALQ</sequence>
<proteinExistence type="predicted"/>
<dbReference type="PANTHER" id="PTHR31157">
    <property type="entry name" value="SCP DOMAIN-CONTAINING PROTEIN"/>
    <property type="match status" value="1"/>
</dbReference>
<dbReference type="SUPFAM" id="SSF55797">
    <property type="entry name" value="PR-1-like"/>
    <property type="match status" value="1"/>
</dbReference>
<organism evidence="2 3">
    <name type="scientific">Pseudovibrio axinellae</name>
    <dbReference type="NCBI Taxonomy" id="989403"/>
    <lineage>
        <taxon>Bacteria</taxon>
        <taxon>Pseudomonadati</taxon>
        <taxon>Pseudomonadota</taxon>
        <taxon>Alphaproteobacteria</taxon>
        <taxon>Hyphomicrobiales</taxon>
        <taxon>Stappiaceae</taxon>
        <taxon>Pseudovibrio</taxon>
    </lineage>
</organism>
<gene>
    <name evidence="2" type="ORF">PsAD2_00205</name>
</gene>
<protein>
    <submittedName>
        <fullName evidence="2">Cysteine-rich secretory protein family protein</fullName>
    </submittedName>
</protein>
<reference evidence="2 3" key="1">
    <citation type="journal article" date="2016" name="Front. Microbiol.">
        <title>Comparative Genomic Analysis Reveals a Diverse Repertoire of Genes Involved in Prokaryote-Eukaryote Interactions within the Pseudovibrio Genus.</title>
        <authorList>
            <person name="Romano S."/>
            <person name="Fernandez-Guerra A."/>
            <person name="Reen F.J."/>
            <person name="Glockner F.O."/>
            <person name="Crowley S.P."/>
            <person name="O'Sullivan O."/>
            <person name="Cotter P.D."/>
            <person name="Adams C."/>
            <person name="Dobson A.D."/>
            <person name="O'Gara F."/>
        </authorList>
    </citation>
    <scope>NUCLEOTIDE SEQUENCE [LARGE SCALE GENOMIC DNA]</scope>
    <source>
        <strain evidence="2 3">Ad2</strain>
    </source>
</reference>
<dbReference type="EMBL" id="LMCB01000002">
    <property type="protein sequence ID" value="KZL21784.1"/>
    <property type="molecule type" value="Genomic_DNA"/>
</dbReference>
<dbReference type="PROSITE" id="PS51257">
    <property type="entry name" value="PROKAR_LIPOPROTEIN"/>
    <property type="match status" value="1"/>
</dbReference>
<accession>A0A166B0G7</accession>
<evidence type="ECO:0000259" key="1">
    <source>
        <dbReference type="Pfam" id="PF00188"/>
    </source>
</evidence>
<feature type="domain" description="SCP" evidence="1">
    <location>
        <begin position="51"/>
        <end position="167"/>
    </location>
</feature>
<dbReference type="STRING" id="989403.SAMN05421798_104199"/>
<dbReference type="Gene3D" id="3.40.33.10">
    <property type="entry name" value="CAP"/>
    <property type="match status" value="1"/>
</dbReference>
<comment type="caution">
    <text evidence="2">The sequence shown here is derived from an EMBL/GenBank/DDBJ whole genome shotgun (WGS) entry which is preliminary data.</text>
</comment>
<dbReference type="InterPro" id="IPR014044">
    <property type="entry name" value="CAP_dom"/>
</dbReference>
<evidence type="ECO:0000313" key="2">
    <source>
        <dbReference type="EMBL" id="KZL21784.1"/>
    </source>
</evidence>
<dbReference type="PATRIC" id="fig|989403.3.peg.218"/>
<dbReference type="AlphaFoldDB" id="A0A166B0G7"/>